<proteinExistence type="inferred from homology"/>
<organism evidence="10 11">
    <name type="scientific">Pseudenterobacter timonensis</name>
    <dbReference type="NCBI Taxonomy" id="1755099"/>
    <lineage>
        <taxon>Bacteria</taxon>
        <taxon>Pseudomonadati</taxon>
        <taxon>Pseudomonadota</taxon>
        <taxon>Gammaproteobacteria</taxon>
        <taxon>Enterobacterales</taxon>
        <taxon>Enterobacteriaceae</taxon>
        <taxon>Pseudenterobacter</taxon>
    </lineage>
</organism>
<name>A0AAE4IUC0_9ENTR</name>
<gene>
    <name evidence="10" type="ORF">O7047_02900</name>
</gene>
<evidence type="ECO:0000256" key="1">
    <source>
        <dbReference type="ARBA" id="ARBA00004418"/>
    </source>
</evidence>
<comment type="subcellular location">
    <subcellularLocation>
        <location evidence="1 6">Periplasm</location>
    </subcellularLocation>
</comment>
<dbReference type="Gene3D" id="2.60.40.10">
    <property type="entry name" value="Immunoglobulins"/>
    <property type="match status" value="2"/>
</dbReference>
<dbReference type="PROSITE" id="PS00635">
    <property type="entry name" value="PILI_CHAPERONE"/>
    <property type="match status" value="1"/>
</dbReference>
<evidence type="ECO:0000256" key="7">
    <source>
        <dbReference type="SAM" id="SignalP"/>
    </source>
</evidence>
<evidence type="ECO:0000256" key="6">
    <source>
        <dbReference type="RuleBase" id="RU003918"/>
    </source>
</evidence>
<keyword evidence="5 6" id="KW-0143">Chaperone</keyword>
<dbReference type="PRINTS" id="PR00969">
    <property type="entry name" value="CHAPERONPILI"/>
</dbReference>
<keyword evidence="3 7" id="KW-0732">Signal</keyword>
<dbReference type="GO" id="GO:0071555">
    <property type="term" value="P:cell wall organization"/>
    <property type="evidence" value="ECO:0007669"/>
    <property type="project" value="InterPro"/>
</dbReference>
<dbReference type="RefSeq" id="WP_310824530.1">
    <property type="nucleotide sequence ID" value="NZ_JAQGEC010000002.1"/>
</dbReference>
<feature type="signal peptide" evidence="7">
    <location>
        <begin position="1"/>
        <end position="20"/>
    </location>
</feature>
<evidence type="ECO:0000259" key="8">
    <source>
        <dbReference type="Pfam" id="PF00345"/>
    </source>
</evidence>
<sequence>MKTLSLVSMVLLVMSHAVFAGVMVESSRIVFSAANPEQSLMLSNNNDYPVLVQTWIDDGAPDGTPEKATNSPVIPLPGLFRLEPGEKKYLRLLATQMPLPVDRESLYWLNIYEIPPTDTHLPVAGTFVKVAVRLQLKLFYRPVHLPLPVEDVPGRLRFTLLRQPGLSLLKVQNPTPYYTSFSSAVISGSTGTEKLNVGMVAPFSDKTVPLKGTQGTSSASIHYSIINDEGNDTGGHSDLRTDGRTRAAISGVVMADTG</sequence>
<dbReference type="InterPro" id="IPR018046">
    <property type="entry name" value="Pili_assmbl_chaperone_CS"/>
</dbReference>
<dbReference type="SUPFAM" id="SSF49584">
    <property type="entry name" value="Periplasmic chaperone C-domain"/>
    <property type="match status" value="1"/>
</dbReference>
<dbReference type="InterPro" id="IPR001829">
    <property type="entry name" value="Pili_assmbl_chaperone_bac"/>
</dbReference>
<feature type="chain" id="PRO_5041991556" evidence="7">
    <location>
        <begin position="21"/>
        <end position="258"/>
    </location>
</feature>
<dbReference type="InterPro" id="IPR008962">
    <property type="entry name" value="PapD-like_sf"/>
</dbReference>
<evidence type="ECO:0000256" key="2">
    <source>
        <dbReference type="ARBA" id="ARBA00007399"/>
    </source>
</evidence>
<evidence type="ECO:0000256" key="3">
    <source>
        <dbReference type="ARBA" id="ARBA00022729"/>
    </source>
</evidence>
<dbReference type="Proteomes" id="UP001248822">
    <property type="component" value="Unassembled WGS sequence"/>
</dbReference>
<dbReference type="InterPro" id="IPR016148">
    <property type="entry name" value="Pili_assmbl_chaperone_C"/>
</dbReference>
<evidence type="ECO:0000259" key="9">
    <source>
        <dbReference type="Pfam" id="PF02753"/>
    </source>
</evidence>
<dbReference type="GO" id="GO:0030288">
    <property type="term" value="C:outer membrane-bounded periplasmic space"/>
    <property type="evidence" value="ECO:0007669"/>
    <property type="project" value="InterPro"/>
</dbReference>
<evidence type="ECO:0000256" key="4">
    <source>
        <dbReference type="ARBA" id="ARBA00022764"/>
    </source>
</evidence>
<protein>
    <submittedName>
        <fullName evidence="10">Molecular chaperone</fullName>
    </submittedName>
</protein>
<feature type="domain" description="Pili assembly chaperone C-terminal" evidence="9">
    <location>
        <begin position="171"/>
        <end position="232"/>
    </location>
</feature>
<feature type="domain" description="Pili assembly chaperone N-terminal" evidence="8">
    <location>
        <begin position="21"/>
        <end position="145"/>
    </location>
</feature>
<dbReference type="InterPro" id="IPR016147">
    <property type="entry name" value="Pili_assmbl_chaperone_N"/>
</dbReference>
<dbReference type="SUPFAM" id="SSF49354">
    <property type="entry name" value="PapD-like"/>
    <property type="match status" value="1"/>
</dbReference>
<dbReference type="PANTHER" id="PTHR30251">
    <property type="entry name" value="PILUS ASSEMBLY CHAPERONE"/>
    <property type="match status" value="1"/>
</dbReference>
<comment type="similarity">
    <text evidence="2 6">Belongs to the periplasmic pilus chaperone family.</text>
</comment>
<dbReference type="AlphaFoldDB" id="A0AAE4IUC0"/>
<evidence type="ECO:0000313" key="11">
    <source>
        <dbReference type="Proteomes" id="UP001248822"/>
    </source>
</evidence>
<keyword evidence="4" id="KW-0574">Periplasm</keyword>
<evidence type="ECO:0000313" key="10">
    <source>
        <dbReference type="EMBL" id="MDR9889182.1"/>
    </source>
</evidence>
<dbReference type="PANTHER" id="PTHR30251:SF7">
    <property type="entry name" value="FIMBRIAE CHAPARONE"/>
    <property type="match status" value="1"/>
</dbReference>
<comment type="caution">
    <text evidence="10">The sequence shown here is derived from an EMBL/GenBank/DDBJ whole genome shotgun (WGS) entry which is preliminary data.</text>
</comment>
<dbReference type="Pfam" id="PF02753">
    <property type="entry name" value="PapD_C"/>
    <property type="match status" value="1"/>
</dbReference>
<dbReference type="InterPro" id="IPR013783">
    <property type="entry name" value="Ig-like_fold"/>
</dbReference>
<evidence type="ECO:0000256" key="5">
    <source>
        <dbReference type="ARBA" id="ARBA00023186"/>
    </source>
</evidence>
<reference evidence="10" key="1">
    <citation type="submission" date="2022-12" db="EMBL/GenBank/DDBJ databases">
        <title>NDM-1 containing novel ST 2018 Pseudenterobacter timonensis.</title>
        <authorList>
            <person name="Halder G."/>
            <person name="Mandal S."/>
            <person name="Dutta S."/>
        </authorList>
    </citation>
    <scope>NUCLEOTIDE SEQUENCE</scope>
    <source>
        <strain evidence="10">CNCI147</strain>
    </source>
</reference>
<dbReference type="InterPro" id="IPR050643">
    <property type="entry name" value="Periplasmic_pilus_chap"/>
</dbReference>
<dbReference type="Pfam" id="PF00345">
    <property type="entry name" value="PapD_N"/>
    <property type="match status" value="1"/>
</dbReference>
<dbReference type="EMBL" id="JAQGEC010000002">
    <property type="protein sequence ID" value="MDR9889182.1"/>
    <property type="molecule type" value="Genomic_DNA"/>
</dbReference>
<dbReference type="InterPro" id="IPR036316">
    <property type="entry name" value="Pili_assmbl_chap_C_dom_sf"/>
</dbReference>
<accession>A0AAE4IUC0</accession>